<name>A0A392VE65_9FABA</name>
<proteinExistence type="predicted"/>
<dbReference type="InterPro" id="IPR013126">
    <property type="entry name" value="Hsp_70_fam"/>
</dbReference>
<protein>
    <submittedName>
        <fullName evidence="3">Heat-shock protein</fullName>
    </submittedName>
</protein>
<dbReference type="Proteomes" id="UP000265520">
    <property type="component" value="Unassembled WGS sequence"/>
</dbReference>
<evidence type="ECO:0000313" key="4">
    <source>
        <dbReference type="Proteomes" id="UP000265520"/>
    </source>
</evidence>
<comment type="caution">
    <text evidence="3">The sequence shown here is derived from an EMBL/GenBank/DDBJ whole genome shotgun (WGS) entry which is preliminary data.</text>
</comment>
<keyword evidence="4" id="KW-1185">Reference proteome</keyword>
<evidence type="ECO:0000256" key="1">
    <source>
        <dbReference type="ARBA" id="ARBA00022741"/>
    </source>
</evidence>
<keyword evidence="2" id="KW-0067">ATP-binding</keyword>
<dbReference type="SUPFAM" id="SSF53067">
    <property type="entry name" value="Actin-like ATPase domain"/>
    <property type="match status" value="1"/>
</dbReference>
<dbReference type="InterPro" id="IPR043129">
    <property type="entry name" value="ATPase_NBD"/>
</dbReference>
<feature type="non-terminal residue" evidence="3">
    <location>
        <position position="61"/>
    </location>
</feature>
<dbReference type="EMBL" id="LXQA011099384">
    <property type="protein sequence ID" value="MCI84790.1"/>
    <property type="molecule type" value="Genomic_DNA"/>
</dbReference>
<reference evidence="3 4" key="1">
    <citation type="journal article" date="2018" name="Front. Plant Sci.">
        <title>Red Clover (Trifolium pratense) and Zigzag Clover (T. medium) - A Picture of Genomic Similarities and Differences.</title>
        <authorList>
            <person name="Dluhosova J."/>
            <person name="Istvanek J."/>
            <person name="Nedelnik J."/>
            <person name="Repkova J."/>
        </authorList>
    </citation>
    <scope>NUCLEOTIDE SEQUENCE [LARGE SCALE GENOMIC DNA]</scope>
    <source>
        <strain evidence="4">cv. 10/8</strain>
        <tissue evidence="3">Leaf</tissue>
    </source>
</reference>
<keyword evidence="1" id="KW-0547">Nucleotide-binding</keyword>
<dbReference type="Gene3D" id="3.30.420.40">
    <property type="match status" value="1"/>
</dbReference>
<dbReference type="PROSITE" id="PS01036">
    <property type="entry name" value="HSP70_3"/>
    <property type="match status" value="1"/>
</dbReference>
<dbReference type="GO" id="GO:0140662">
    <property type="term" value="F:ATP-dependent protein folding chaperone"/>
    <property type="evidence" value="ECO:0007669"/>
    <property type="project" value="InterPro"/>
</dbReference>
<dbReference type="GO" id="GO:0005524">
    <property type="term" value="F:ATP binding"/>
    <property type="evidence" value="ECO:0007669"/>
    <property type="project" value="UniProtKB-KW"/>
</dbReference>
<organism evidence="3 4">
    <name type="scientific">Trifolium medium</name>
    <dbReference type="NCBI Taxonomy" id="97028"/>
    <lineage>
        <taxon>Eukaryota</taxon>
        <taxon>Viridiplantae</taxon>
        <taxon>Streptophyta</taxon>
        <taxon>Embryophyta</taxon>
        <taxon>Tracheophyta</taxon>
        <taxon>Spermatophyta</taxon>
        <taxon>Magnoliopsida</taxon>
        <taxon>eudicotyledons</taxon>
        <taxon>Gunneridae</taxon>
        <taxon>Pentapetalae</taxon>
        <taxon>rosids</taxon>
        <taxon>fabids</taxon>
        <taxon>Fabales</taxon>
        <taxon>Fabaceae</taxon>
        <taxon>Papilionoideae</taxon>
        <taxon>50 kb inversion clade</taxon>
        <taxon>NPAAA clade</taxon>
        <taxon>Hologalegina</taxon>
        <taxon>IRL clade</taxon>
        <taxon>Trifolieae</taxon>
        <taxon>Trifolium</taxon>
    </lineage>
</organism>
<dbReference type="PANTHER" id="PTHR19375">
    <property type="entry name" value="HEAT SHOCK PROTEIN 70KDA"/>
    <property type="match status" value="1"/>
</dbReference>
<accession>A0A392VE65</accession>
<sequence length="61" mass="6650">MDLFNECMEIVGSCITDSKIDKGSIDDVVLVGGSSRIPKVQQLLGDFFKGKDLCKSINPDE</sequence>
<dbReference type="PRINTS" id="PR00301">
    <property type="entry name" value="HEATSHOCK70"/>
</dbReference>
<evidence type="ECO:0000313" key="3">
    <source>
        <dbReference type="EMBL" id="MCI84790.1"/>
    </source>
</evidence>
<dbReference type="Pfam" id="PF00012">
    <property type="entry name" value="HSP70"/>
    <property type="match status" value="1"/>
</dbReference>
<dbReference type="AlphaFoldDB" id="A0A392VE65"/>
<dbReference type="InterPro" id="IPR018181">
    <property type="entry name" value="Heat_shock_70_CS"/>
</dbReference>
<evidence type="ECO:0000256" key="2">
    <source>
        <dbReference type="ARBA" id="ARBA00022840"/>
    </source>
</evidence>